<organism evidence="1 2">
    <name type="scientific">Aspergillus heteromorphus CBS 117.55</name>
    <dbReference type="NCBI Taxonomy" id="1448321"/>
    <lineage>
        <taxon>Eukaryota</taxon>
        <taxon>Fungi</taxon>
        <taxon>Dikarya</taxon>
        <taxon>Ascomycota</taxon>
        <taxon>Pezizomycotina</taxon>
        <taxon>Eurotiomycetes</taxon>
        <taxon>Eurotiomycetidae</taxon>
        <taxon>Eurotiales</taxon>
        <taxon>Aspergillaceae</taxon>
        <taxon>Aspergillus</taxon>
        <taxon>Aspergillus subgen. Circumdati</taxon>
    </lineage>
</organism>
<dbReference type="Pfam" id="PF11204">
    <property type="entry name" value="DUF2985"/>
    <property type="match status" value="1"/>
</dbReference>
<name>A0A317V328_9EURO</name>
<dbReference type="InterPro" id="IPR021369">
    <property type="entry name" value="DUF2985"/>
</dbReference>
<dbReference type="Proteomes" id="UP000247233">
    <property type="component" value="Unassembled WGS sequence"/>
</dbReference>
<sequence>MCHPDCNSLSSSRRVWIEIDSQVLDALLCVTGFGLAPWRIRDVYFWFLWRLGRSEQTRHHGLYYLAYTHCQRFLQAPDLGTQLPDQEDRVTGTGRQICATFTSLWKMDFVV</sequence>
<evidence type="ECO:0000313" key="2">
    <source>
        <dbReference type="Proteomes" id="UP000247233"/>
    </source>
</evidence>
<accession>A0A317V328</accession>
<gene>
    <name evidence="1" type="ORF">BO70DRAFT_366107</name>
</gene>
<dbReference type="RefSeq" id="XP_025395245.1">
    <property type="nucleotide sequence ID" value="XM_025544247.1"/>
</dbReference>
<dbReference type="PANTHER" id="PTHR35872">
    <property type="entry name" value="INTEGRAL MEMBRANE PROTEIN (AFU_ORTHOLOGUE AFUA_5G07110)"/>
    <property type="match status" value="1"/>
</dbReference>
<comment type="caution">
    <text evidence="1">The sequence shown here is derived from an EMBL/GenBank/DDBJ whole genome shotgun (WGS) entry which is preliminary data.</text>
</comment>
<dbReference type="EMBL" id="MSFL01000036">
    <property type="protein sequence ID" value="PWY68436.1"/>
    <property type="molecule type" value="Genomic_DNA"/>
</dbReference>
<dbReference type="STRING" id="1448321.A0A317V328"/>
<protein>
    <submittedName>
        <fullName evidence="1">Uncharacterized protein</fullName>
    </submittedName>
</protein>
<evidence type="ECO:0000313" key="1">
    <source>
        <dbReference type="EMBL" id="PWY68436.1"/>
    </source>
</evidence>
<keyword evidence="2" id="KW-1185">Reference proteome</keyword>
<dbReference type="GeneID" id="37066484"/>
<proteinExistence type="predicted"/>
<dbReference type="VEuPathDB" id="FungiDB:BO70DRAFT_366107"/>
<dbReference type="PANTHER" id="PTHR35872:SF1">
    <property type="entry name" value="ALPHA-L-RHAMNOSIDASE C"/>
    <property type="match status" value="1"/>
</dbReference>
<dbReference type="AlphaFoldDB" id="A0A317V328"/>
<reference evidence="1 2" key="1">
    <citation type="submission" date="2016-12" db="EMBL/GenBank/DDBJ databases">
        <title>The genomes of Aspergillus section Nigri reveals drivers in fungal speciation.</title>
        <authorList>
            <consortium name="DOE Joint Genome Institute"/>
            <person name="Vesth T.C."/>
            <person name="Nybo J."/>
            <person name="Theobald S."/>
            <person name="Brandl J."/>
            <person name="Frisvad J.C."/>
            <person name="Nielsen K.F."/>
            <person name="Lyhne E.K."/>
            <person name="Kogle M.E."/>
            <person name="Kuo A."/>
            <person name="Riley R."/>
            <person name="Clum A."/>
            <person name="Nolan M."/>
            <person name="Lipzen A."/>
            <person name="Salamov A."/>
            <person name="Henrissat B."/>
            <person name="Wiebenga A."/>
            <person name="De Vries R.P."/>
            <person name="Grigoriev I.V."/>
            <person name="Mortensen U.H."/>
            <person name="Andersen M.R."/>
            <person name="Baker S.E."/>
        </authorList>
    </citation>
    <scope>NUCLEOTIDE SEQUENCE [LARGE SCALE GENOMIC DNA]</scope>
    <source>
        <strain evidence="1 2">CBS 117.55</strain>
    </source>
</reference>
<dbReference type="OrthoDB" id="6407410at2759"/>